<dbReference type="GO" id="GO:0046872">
    <property type="term" value="F:metal ion binding"/>
    <property type="evidence" value="ECO:0007669"/>
    <property type="project" value="UniProtKB-KW"/>
</dbReference>
<dbReference type="AlphaFoldDB" id="A0A1W6NYY5"/>
<dbReference type="GO" id="GO:0043137">
    <property type="term" value="P:DNA replication, removal of RNA primer"/>
    <property type="evidence" value="ECO:0007669"/>
    <property type="project" value="TreeGrafter"/>
</dbReference>
<keyword evidence="14" id="KW-1185">Reference proteome</keyword>
<dbReference type="PROSITE" id="PS50879">
    <property type="entry name" value="RNASE_H_1"/>
    <property type="match status" value="1"/>
</dbReference>
<name>A0A1W6NYY5_9RHOB</name>
<evidence type="ECO:0000256" key="5">
    <source>
        <dbReference type="ARBA" id="ARBA00012180"/>
    </source>
</evidence>
<evidence type="ECO:0000256" key="11">
    <source>
        <dbReference type="SAM" id="MobiDB-lite"/>
    </source>
</evidence>
<comment type="subunit">
    <text evidence="4">Monomer.</text>
</comment>
<keyword evidence="8" id="KW-0255">Endonuclease</keyword>
<evidence type="ECO:0000256" key="7">
    <source>
        <dbReference type="ARBA" id="ARBA00022723"/>
    </source>
</evidence>
<dbReference type="STRING" id="92947.BVG79_00885"/>
<protein>
    <recommendedName>
        <fullName evidence="5">ribonuclease H</fullName>
        <ecNumber evidence="5">3.1.26.4</ecNumber>
    </recommendedName>
</protein>
<dbReference type="KEGG" id="kro:BVG79_00885"/>
<dbReference type="Pfam" id="PF00075">
    <property type="entry name" value="RNase_H"/>
    <property type="match status" value="1"/>
</dbReference>
<feature type="region of interest" description="Disordered" evidence="11">
    <location>
        <begin position="83"/>
        <end position="105"/>
    </location>
</feature>
<dbReference type="InterPro" id="IPR022892">
    <property type="entry name" value="RNaseHI"/>
</dbReference>
<dbReference type="InterPro" id="IPR002156">
    <property type="entry name" value="RNaseH_domain"/>
</dbReference>
<feature type="domain" description="RNase H type-1" evidence="12">
    <location>
        <begin position="1"/>
        <end position="98"/>
    </location>
</feature>
<evidence type="ECO:0000259" key="12">
    <source>
        <dbReference type="PROSITE" id="PS50879"/>
    </source>
</evidence>
<reference evidence="13 14" key="1">
    <citation type="submission" date="2017-02" db="EMBL/GenBank/DDBJ databases">
        <title>Ketogulonicigenium robustum SPU B003 Genome sequencing and assembly.</title>
        <authorList>
            <person name="Li Y."/>
            <person name="Liu L."/>
            <person name="Wang C."/>
            <person name="Zhang M."/>
            <person name="Zhang T."/>
            <person name="Zhang Y."/>
        </authorList>
    </citation>
    <scope>NUCLEOTIDE SEQUENCE [LARGE SCALE GENOMIC DNA]</scope>
    <source>
        <strain evidence="13 14">SPU_B003</strain>
    </source>
</reference>
<evidence type="ECO:0000313" key="14">
    <source>
        <dbReference type="Proteomes" id="UP000242447"/>
    </source>
</evidence>
<dbReference type="EC" id="3.1.26.4" evidence="5"/>
<dbReference type="InterPro" id="IPR036397">
    <property type="entry name" value="RNaseH_sf"/>
</dbReference>
<keyword evidence="7" id="KW-0479">Metal-binding</keyword>
<comment type="catalytic activity">
    <reaction evidence="1">
        <text>Endonucleolytic cleavage to 5'-phosphomonoester.</text>
        <dbReference type="EC" id="3.1.26.4"/>
    </reaction>
</comment>
<dbReference type="InterPro" id="IPR050092">
    <property type="entry name" value="RNase_H"/>
</dbReference>
<dbReference type="PANTHER" id="PTHR10642:SF26">
    <property type="entry name" value="RIBONUCLEASE H1"/>
    <property type="match status" value="1"/>
</dbReference>
<dbReference type="CDD" id="cd09278">
    <property type="entry name" value="RNase_HI_prokaryote_like"/>
    <property type="match status" value="1"/>
</dbReference>
<evidence type="ECO:0000256" key="1">
    <source>
        <dbReference type="ARBA" id="ARBA00000077"/>
    </source>
</evidence>
<dbReference type="SUPFAM" id="SSF53098">
    <property type="entry name" value="Ribonuclease H-like"/>
    <property type="match status" value="1"/>
</dbReference>
<dbReference type="Proteomes" id="UP000242447">
    <property type="component" value="Chromosome"/>
</dbReference>
<dbReference type="EMBL" id="CP019937">
    <property type="protein sequence ID" value="ARO14237.1"/>
    <property type="molecule type" value="Genomic_DNA"/>
</dbReference>
<evidence type="ECO:0000256" key="9">
    <source>
        <dbReference type="ARBA" id="ARBA00022801"/>
    </source>
</evidence>
<evidence type="ECO:0000256" key="3">
    <source>
        <dbReference type="ARBA" id="ARBA00005300"/>
    </source>
</evidence>
<comment type="similarity">
    <text evidence="3">Belongs to the RNase H family.</text>
</comment>
<evidence type="ECO:0000256" key="8">
    <source>
        <dbReference type="ARBA" id="ARBA00022759"/>
    </source>
</evidence>
<dbReference type="PANTHER" id="PTHR10642">
    <property type="entry name" value="RIBONUCLEASE H1"/>
    <property type="match status" value="1"/>
</dbReference>
<gene>
    <name evidence="13" type="primary">rnhA</name>
    <name evidence="13" type="ORF">BVG79_00885</name>
</gene>
<evidence type="ECO:0000313" key="13">
    <source>
        <dbReference type="EMBL" id="ARO14237.1"/>
    </source>
</evidence>
<evidence type="ECO:0000256" key="4">
    <source>
        <dbReference type="ARBA" id="ARBA00011245"/>
    </source>
</evidence>
<evidence type="ECO:0000256" key="10">
    <source>
        <dbReference type="ARBA" id="ARBA00022842"/>
    </source>
</evidence>
<keyword evidence="6" id="KW-0540">Nuclease</keyword>
<dbReference type="GO" id="GO:0003676">
    <property type="term" value="F:nucleic acid binding"/>
    <property type="evidence" value="ECO:0007669"/>
    <property type="project" value="InterPro"/>
</dbReference>
<keyword evidence="10" id="KW-0460">Magnesium</keyword>
<sequence length="105" mass="11704">MEMTAVCVALEAINPNSAEPITVLSDADIISKAMNGWLAKWKLAGWRKANGKPVENRDLWERLDKAVSGRSVTFKWVRGHNGTEHNERADALAHRQARKAERLAA</sequence>
<keyword evidence="9 13" id="KW-0378">Hydrolase</keyword>
<dbReference type="Gene3D" id="3.30.420.10">
    <property type="entry name" value="Ribonuclease H-like superfamily/Ribonuclease H"/>
    <property type="match status" value="1"/>
</dbReference>
<evidence type="ECO:0000256" key="6">
    <source>
        <dbReference type="ARBA" id="ARBA00022722"/>
    </source>
</evidence>
<dbReference type="GO" id="GO:0004523">
    <property type="term" value="F:RNA-DNA hybrid ribonuclease activity"/>
    <property type="evidence" value="ECO:0007669"/>
    <property type="project" value="UniProtKB-EC"/>
</dbReference>
<evidence type="ECO:0000256" key="2">
    <source>
        <dbReference type="ARBA" id="ARBA00001946"/>
    </source>
</evidence>
<proteinExistence type="inferred from homology"/>
<organism evidence="13 14">
    <name type="scientific">Ketogulonicigenium robustum</name>
    <dbReference type="NCBI Taxonomy" id="92947"/>
    <lineage>
        <taxon>Bacteria</taxon>
        <taxon>Pseudomonadati</taxon>
        <taxon>Pseudomonadota</taxon>
        <taxon>Alphaproteobacteria</taxon>
        <taxon>Rhodobacterales</taxon>
        <taxon>Roseobacteraceae</taxon>
        <taxon>Ketogulonicigenium</taxon>
    </lineage>
</organism>
<accession>A0A1W6NYY5</accession>
<comment type="cofactor">
    <cofactor evidence="2">
        <name>Mg(2+)</name>
        <dbReference type="ChEBI" id="CHEBI:18420"/>
    </cofactor>
</comment>
<dbReference type="InterPro" id="IPR012337">
    <property type="entry name" value="RNaseH-like_sf"/>
</dbReference>